<feature type="domain" description="F-box" evidence="1">
    <location>
        <begin position="1"/>
        <end position="47"/>
    </location>
</feature>
<dbReference type="InterPro" id="IPR001810">
    <property type="entry name" value="F-box_dom"/>
</dbReference>
<organism evidence="2 3">
    <name type="scientific">Zophobas morio</name>
    <dbReference type="NCBI Taxonomy" id="2755281"/>
    <lineage>
        <taxon>Eukaryota</taxon>
        <taxon>Metazoa</taxon>
        <taxon>Ecdysozoa</taxon>
        <taxon>Arthropoda</taxon>
        <taxon>Hexapoda</taxon>
        <taxon>Insecta</taxon>
        <taxon>Pterygota</taxon>
        <taxon>Neoptera</taxon>
        <taxon>Endopterygota</taxon>
        <taxon>Coleoptera</taxon>
        <taxon>Polyphaga</taxon>
        <taxon>Cucujiformia</taxon>
        <taxon>Tenebrionidae</taxon>
        <taxon>Zophobas</taxon>
    </lineage>
</organism>
<dbReference type="Proteomes" id="UP001168821">
    <property type="component" value="Unassembled WGS sequence"/>
</dbReference>
<comment type="caution">
    <text evidence="2">The sequence shown here is derived from an EMBL/GenBank/DDBJ whole genome shotgun (WGS) entry which is preliminary data.</text>
</comment>
<dbReference type="SUPFAM" id="SSF81383">
    <property type="entry name" value="F-box domain"/>
    <property type="match status" value="1"/>
</dbReference>
<dbReference type="InterPro" id="IPR036047">
    <property type="entry name" value="F-box-like_dom_sf"/>
</dbReference>
<dbReference type="Pfam" id="PF00646">
    <property type="entry name" value="F-box"/>
    <property type="match status" value="1"/>
</dbReference>
<gene>
    <name evidence="2" type="ORF">Zmor_009297</name>
</gene>
<reference evidence="2" key="1">
    <citation type="journal article" date="2023" name="G3 (Bethesda)">
        <title>Whole genome assemblies of Zophobas morio and Tenebrio molitor.</title>
        <authorList>
            <person name="Kaur S."/>
            <person name="Stinson S.A."/>
            <person name="diCenzo G.C."/>
        </authorList>
    </citation>
    <scope>NUCLEOTIDE SEQUENCE</scope>
    <source>
        <strain evidence="2">QUZm001</strain>
    </source>
</reference>
<dbReference type="SUPFAM" id="SSF50978">
    <property type="entry name" value="WD40 repeat-like"/>
    <property type="match status" value="1"/>
</dbReference>
<sequence>MALPPEIVEKILINCDGRTLLAARRVCRQWRTLVEYLSKKTALWEWCCLEEIPKKELTQYLIHYNRDDPSIWFFIYKNWMTWQNIAEVEFEIVLSPAEIPRITCIDVFEEFIAVGSEDGRVRIYDEYWKPLIMTRHQAEKVAKVTFFYSDSILKIVTAYPKALIVDDLYGDGYNHLIIEDVMSHSIYKDYICYQKHGGRLTVEKLTNANNDRLLEETWFARVYSPKNITCINMWNGVCTVLVSNEVRKVDYDSKNILPASIYTEKCLLNFSSIPNSVTSQQIPLILRDDIIIVLYKSENSVDKEYMEVIMLEGGAKYSKKLFNTTEVLDGTITCICLYGNTLVLGVDRGIVYFYHVPSWKHFTIKEYGKKIIIGKHPITNIVVRETKQQRKFYITSSFNIHEVIGFCSSF</sequence>
<proteinExistence type="predicted"/>
<evidence type="ECO:0000259" key="1">
    <source>
        <dbReference type="PROSITE" id="PS50181"/>
    </source>
</evidence>
<dbReference type="Gene3D" id="1.20.1280.50">
    <property type="match status" value="1"/>
</dbReference>
<dbReference type="AlphaFoldDB" id="A0AA38MIA1"/>
<evidence type="ECO:0000313" key="2">
    <source>
        <dbReference type="EMBL" id="KAJ3657501.1"/>
    </source>
</evidence>
<evidence type="ECO:0000313" key="3">
    <source>
        <dbReference type="Proteomes" id="UP001168821"/>
    </source>
</evidence>
<keyword evidence="3" id="KW-1185">Reference proteome</keyword>
<name>A0AA38MIA1_9CUCU</name>
<dbReference type="PROSITE" id="PS50181">
    <property type="entry name" value="FBOX"/>
    <property type="match status" value="1"/>
</dbReference>
<protein>
    <recommendedName>
        <fullName evidence="1">F-box domain-containing protein</fullName>
    </recommendedName>
</protein>
<accession>A0AA38MIA1</accession>
<dbReference type="EMBL" id="JALNTZ010000003">
    <property type="protein sequence ID" value="KAJ3657501.1"/>
    <property type="molecule type" value="Genomic_DNA"/>
</dbReference>
<dbReference type="SMART" id="SM00256">
    <property type="entry name" value="FBOX"/>
    <property type="match status" value="1"/>
</dbReference>
<dbReference type="InterPro" id="IPR036322">
    <property type="entry name" value="WD40_repeat_dom_sf"/>
</dbReference>
<dbReference type="CDD" id="cd09917">
    <property type="entry name" value="F-box_SF"/>
    <property type="match status" value="1"/>
</dbReference>